<evidence type="ECO:0000256" key="1">
    <source>
        <dbReference type="ARBA" id="ARBA00004141"/>
    </source>
</evidence>
<evidence type="ECO:0000256" key="5">
    <source>
        <dbReference type="ARBA" id="ARBA00023136"/>
    </source>
</evidence>
<comment type="caution">
    <text evidence="7">The sequence shown here is derived from an EMBL/GenBank/DDBJ whole genome shotgun (WGS) entry which is preliminary data.</text>
</comment>
<dbReference type="Pfam" id="PF04819">
    <property type="entry name" value="DUF716"/>
    <property type="match status" value="1"/>
</dbReference>
<organism evidence="7 8">
    <name type="scientific">Hibiscus syriacus</name>
    <name type="common">Rose of Sharon</name>
    <dbReference type="NCBI Taxonomy" id="106335"/>
    <lineage>
        <taxon>Eukaryota</taxon>
        <taxon>Viridiplantae</taxon>
        <taxon>Streptophyta</taxon>
        <taxon>Embryophyta</taxon>
        <taxon>Tracheophyta</taxon>
        <taxon>Spermatophyta</taxon>
        <taxon>Magnoliopsida</taxon>
        <taxon>eudicotyledons</taxon>
        <taxon>Gunneridae</taxon>
        <taxon>Pentapetalae</taxon>
        <taxon>rosids</taxon>
        <taxon>malvids</taxon>
        <taxon>Malvales</taxon>
        <taxon>Malvaceae</taxon>
        <taxon>Malvoideae</taxon>
        <taxon>Hibiscus</taxon>
    </lineage>
</organism>
<evidence type="ECO:0000313" key="8">
    <source>
        <dbReference type="Proteomes" id="UP000436088"/>
    </source>
</evidence>
<evidence type="ECO:0000256" key="4">
    <source>
        <dbReference type="ARBA" id="ARBA00022989"/>
    </source>
</evidence>
<proteinExistence type="inferred from homology"/>
<name>A0A6A2WNT7_HIBSY</name>
<dbReference type="PANTHER" id="PTHR46285">
    <property type="entry name" value="PROTEINASE INHIBITOR I4, SERPIN (DUF716)-RELATED"/>
    <property type="match status" value="1"/>
</dbReference>
<keyword evidence="4 6" id="KW-1133">Transmembrane helix</keyword>
<protein>
    <submittedName>
        <fullName evidence="7">Pyridoxamine 5'-phosphate oxidase family protein isoform 1</fullName>
    </submittedName>
</protein>
<keyword evidence="3 6" id="KW-0812">Transmembrane</keyword>
<dbReference type="AlphaFoldDB" id="A0A6A2WNT7"/>
<keyword evidence="5 6" id="KW-0472">Membrane</keyword>
<feature type="transmembrane region" description="Helical" evidence="6">
    <location>
        <begin position="61"/>
        <end position="82"/>
    </location>
</feature>
<evidence type="ECO:0000256" key="6">
    <source>
        <dbReference type="SAM" id="Phobius"/>
    </source>
</evidence>
<evidence type="ECO:0000256" key="3">
    <source>
        <dbReference type="ARBA" id="ARBA00022692"/>
    </source>
</evidence>
<gene>
    <name evidence="7" type="ORF">F3Y22_tig00113726pilonHSYRG00109</name>
</gene>
<evidence type="ECO:0000256" key="2">
    <source>
        <dbReference type="ARBA" id="ARBA00006948"/>
    </source>
</evidence>
<comment type="subcellular location">
    <subcellularLocation>
        <location evidence="1">Membrane</location>
        <topology evidence="1">Multi-pass membrane protein</topology>
    </subcellularLocation>
</comment>
<dbReference type="InterPro" id="IPR006904">
    <property type="entry name" value="DUF716"/>
</dbReference>
<dbReference type="PANTHER" id="PTHR46285:SF7">
    <property type="entry name" value="OS06G0238900 PROTEIN"/>
    <property type="match status" value="1"/>
</dbReference>
<sequence>MGFLTHGVTGIGFILIGFWEFINSLNPTPNTYPFPFSSPSTQIKSTSISKTKETPFPSSSILVSIFSLLILLNSVVSIFDALGSKDRVGSVHQLQVSLSCTAFLALLRSGCFKQQESNMCGFYNAGIEIKQVDLFEICTRGNYTIKCEGHPEYHRARAIATLQFNCHLALLVILVVSMLSVISKRNGVAVGVEGDGLQYRPLGAEMQKMDNNVGSFTLDSDDLDGGIKEHDYLVKEKPATVELSVNDHGSHV</sequence>
<accession>A0A6A2WNT7</accession>
<feature type="transmembrane region" description="Helical" evidence="6">
    <location>
        <begin position="164"/>
        <end position="182"/>
    </location>
</feature>
<dbReference type="Proteomes" id="UP000436088">
    <property type="component" value="Unassembled WGS sequence"/>
</dbReference>
<comment type="similarity">
    <text evidence="2">Belongs to the TMEM45 family.</text>
</comment>
<reference evidence="7" key="1">
    <citation type="submission" date="2019-09" db="EMBL/GenBank/DDBJ databases">
        <title>Draft genome information of white flower Hibiscus syriacus.</title>
        <authorList>
            <person name="Kim Y.-M."/>
        </authorList>
    </citation>
    <scope>NUCLEOTIDE SEQUENCE [LARGE SCALE GENOMIC DNA]</scope>
    <source>
        <strain evidence="7">YM2019G1</strain>
    </source>
</reference>
<dbReference type="EMBL" id="VEPZ02001721">
    <property type="protein sequence ID" value="KAE8661301.1"/>
    <property type="molecule type" value="Genomic_DNA"/>
</dbReference>
<evidence type="ECO:0000313" key="7">
    <source>
        <dbReference type="EMBL" id="KAE8661301.1"/>
    </source>
</evidence>
<dbReference type="GO" id="GO:0016020">
    <property type="term" value="C:membrane"/>
    <property type="evidence" value="ECO:0007669"/>
    <property type="project" value="UniProtKB-SubCell"/>
</dbReference>
<keyword evidence="8" id="KW-1185">Reference proteome</keyword>